<feature type="domain" description="RecX second three-helical" evidence="6">
    <location>
        <begin position="81"/>
        <end position="121"/>
    </location>
</feature>
<gene>
    <name evidence="7" type="ORF">SAMN05428998_1049</name>
</gene>
<dbReference type="RefSeq" id="WP_085121725.1">
    <property type="nucleotide sequence ID" value="NZ_FWZX01000004.1"/>
</dbReference>
<evidence type="ECO:0000256" key="4">
    <source>
        <dbReference type="ARBA" id="ARBA00022490"/>
    </source>
</evidence>
<evidence type="ECO:0000259" key="6">
    <source>
        <dbReference type="Pfam" id="PF02631"/>
    </source>
</evidence>
<evidence type="ECO:0000256" key="3">
    <source>
        <dbReference type="ARBA" id="ARBA00018111"/>
    </source>
</evidence>
<dbReference type="AlphaFoldDB" id="A0A1Y6BFH6"/>
<evidence type="ECO:0000313" key="8">
    <source>
        <dbReference type="Proteomes" id="UP000192917"/>
    </source>
</evidence>
<keyword evidence="4" id="KW-0963">Cytoplasm</keyword>
<evidence type="ECO:0000256" key="1">
    <source>
        <dbReference type="ARBA" id="ARBA00004496"/>
    </source>
</evidence>
<reference evidence="7 8" key="1">
    <citation type="submission" date="2017-04" db="EMBL/GenBank/DDBJ databases">
        <authorList>
            <person name="Afonso C.L."/>
            <person name="Miller P.J."/>
            <person name="Scott M.A."/>
            <person name="Spackman E."/>
            <person name="Goraichik I."/>
            <person name="Dimitrov K.M."/>
            <person name="Suarez D.L."/>
            <person name="Swayne D.E."/>
        </authorList>
    </citation>
    <scope>NUCLEOTIDE SEQUENCE [LARGE SCALE GENOMIC DNA]</scope>
    <source>
        <strain evidence="7 8">USBA 355</strain>
    </source>
</reference>
<evidence type="ECO:0000256" key="5">
    <source>
        <dbReference type="SAM" id="MobiDB-lite"/>
    </source>
</evidence>
<evidence type="ECO:0000313" key="7">
    <source>
        <dbReference type="EMBL" id="SMF06861.1"/>
    </source>
</evidence>
<dbReference type="Pfam" id="PF02631">
    <property type="entry name" value="RecX_HTH2"/>
    <property type="match status" value="1"/>
</dbReference>
<proteinExistence type="inferred from homology"/>
<dbReference type="EMBL" id="FWZX01000004">
    <property type="protein sequence ID" value="SMF06861.1"/>
    <property type="molecule type" value="Genomic_DNA"/>
</dbReference>
<dbReference type="Proteomes" id="UP000192917">
    <property type="component" value="Unassembled WGS sequence"/>
</dbReference>
<comment type="similarity">
    <text evidence="2">Belongs to the RecX family.</text>
</comment>
<name>A0A1Y6BFH6_9PROT</name>
<keyword evidence="8" id="KW-1185">Reference proteome</keyword>
<comment type="subcellular location">
    <subcellularLocation>
        <location evidence="1">Cytoplasm</location>
    </subcellularLocation>
</comment>
<evidence type="ECO:0000256" key="2">
    <source>
        <dbReference type="ARBA" id="ARBA00009695"/>
    </source>
</evidence>
<dbReference type="InterPro" id="IPR053924">
    <property type="entry name" value="RecX_HTH_2nd"/>
</dbReference>
<protein>
    <recommendedName>
        <fullName evidence="3">Regulatory protein RecX</fullName>
    </recommendedName>
</protein>
<accession>A0A1Y6BFH6</accession>
<sequence>MTDDGSTRKTRRRGPRPATPERLEKAALAYLERYAASSGSLRRVLARRVRRSAELHGTDPAEGAAAIEAIVGKLTRAGFLDDDAFARGLAESLQRRGLSQRAIARRLAAKGLAGSLREAALGRLAETRADPELEAALAYARRRRLGPFAAPGRRAERRERDLAALARQGFPFGLALRVVDAPDAAAAEALAEDPDAAGRPRDPE</sequence>
<organism evidence="7 8">
    <name type="scientific">Tistlia consotensis USBA 355</name>
    <dbReference type="NCBI Taxonomy" id="560819"/>
    <lineage>
        <taxon>Bacteria</taxon>
        <taxon>Pseudomonadati</taxon>
        <taxon>Pseudomonadota</taxon>
        <taxon>Alphaproteobacteria</taxon>
        <taxon>Rhodospirillales</taxon>
        <taxon>Rhodovibrionaceae</taxon>
        <taxon>Tistlia</taxon>
    </lineage>
</organism>
<feature type="region of interest" description="Disordered" evidence="5">
    <location>
        <begin position="1"/>
        <end position="22"/>
    </location>
</feature>
<dbReference type="GO" id="GO:0005737">
    <property type="term" value="C:cytoplasm"/>
    <property type="evidence" value="ECO:0007669"/>
    <property type="project" value="UniProtKB-SubCell"/>
</dbReference>
<dbReference type="STRING" id="560819.SAMN05428998_1049"/>